<dbReference type="PANTHER" id="PTHR31293">
    <property type="entry name" value="RNI-LIKE SUPERFAMILY PROTEIN"/>
    <property type="match status" value="1"/>
</dbReference>
<dbReference type="SMART" id="SM00256">
    <property type="entry name" value="FBOX"/>
    <property type="match status" value="1"/>
</dbReference>
<dbReference type="AlphaFoldDB" id="A0A396GNV0"/>
<dbReference type="InterPro" id="IPR055294">
    <property type="entry name" value="FBL60-like"/>
</dbReference>
<dbReference type="Pfam" id="PF00646">
    <property type="entry name" value="F-box"/>
    <property type="match status" value="1"/>
</dbReference>
<dbReference type="Proteomes" id="UP000265566">
    <property type="component" value="Chromosome 8"/>
</dbReference>
<dbReference type="PANTHER" id="PTHR31293:SF12">
    <property type="entry name" value="RNI-LIKE SUPERFAMILY PROTEIN"/>
    <property type="match status" value="1"/>
</dbReference>
<feature type="domain" description="F-box" evidence="1">
    <location>
        <begin position="9"/>
        <end position="45"/>
    </location>
</feature>
<dbReference type="InterPro" id="IPR006566">
    <property type="entry name" value="FBD"/>
</dbReference>
<dbReference type="InterPro" id="IPR053781">
    <property type="entry name" value="F-box_AtFBL13-like"/>
</dbReference>
<comment type="caution">
    <text evidence="2">The sequence shown here is derived from an EMBL/GenBank/DDBJ whole genome shotgun (WGS) entry which is preliminary data.</text>
</comment>
<evidence type="ECO:0000259" key="1">
    <source>
        <dbReference type="PROSITE" id="PS50181"/>
    </source>
</evidence>
<dbReference type="OrthoDB" id="612216at2759"/>
<reference evidence="2" key="1">
    <citation type="journal article" date="2018" name="Nat. Plants">
        <title>Whole-genome landscape of Medicago truncatula symbiotic genes.</title>
        <authorList>
            <person name="Pecrix Y."/>
            <person name="Gamas P."/>
            <person name="Carrere S."/>
        </authorList>
    </citation>
    <scope>NUCLEOTIDE SEQUENCE</scope>
    <source>
        <tissue evidence="2">Leaves</tissue>
    </source>
</reference>
<gene>
    <name evidence="2" type="ORF">MtrunA17_Chr8g0373051</name>
</gene>
<accession>A0A396GNV0</accession>
<dbReference type="Pfam" id="PF08387">
    <property type="entry name" value="FBD"/>
    <property type="match status" value="1"/>
</dbReference>
<dbReference type="Gramene" id="rna48483">
    <property type="protein sequence ID" value="RHN42088.1"/>
    <property type="gene ID" value="gene48483"/>
</dbReference>
<dbReference type="Gene3D" id="3.80.10.10">
    <property type="entry name" value="Ribonuclease Inhibitor"/>
    <property type="match status" value="1"/>
</dbReference>
<dbReference type="SUPFAM" id="SSF81383">
    <property type="entry name" value="F-box domain"/>
    <property type="match status" value="1"/>
</dbReference>
<organism evidence="2">
    <name type="scientific">Medicago truncatula</name>
    <name type="common">Barrel medic</name>
    <name type="synonym">Medicago tribuloides</name>
    <dbReference type="NCBI Taxonomy" id="3880"/>
    <lineage>
        <taxon>Eukaryota</taxon>
        <taxon>Viridiplantae</taxon>
        <taxon>Streptophyta</taxon>
        <taxon>Embryophyta</taxon>
        <taxon>Tracheophyta</taxon>
        <taxon>Spermatophyta</taxon>
        <taxon>Magnoliopsida</taxon>
        <taxon>eudicotyledons</taxon>
        <taxon>Gunneridae</taxon>
        <taxon>Pentapetalae</taxon>
        <taxon>rosids</taxon>
        <taxon>fabids</taxon>
        <taxon>Fabales</taxon>
        <taxon>Fabaceae</taxon>
        <taxon>Papilionoideae</taxon>
        <taxon>50 kb inversion clade</taxon>
        <taxon>NPAAA clade</taxon>
        <taxon>Hologalegina</taxon>
        <taxon>IRL clade</taxon>
        <taxon>Trifolieae</taxon>
        <taxon>Medicago</taxon>
    </lineage>
</organism>
<dbReference type="EMBL" id="PSQE01000008">
    <property type="protein sequence ID" value="RHN42088.1"/>
    <property type="molecule type" value="Genomic_DNA"/>
</dbReference>
<proteinExistence type="predicted"/>
<dbReference type="SMART" id="SM00579">
    <property type="entry name" value="FBD"/>
    <property type="match status" value="1"/>
</dbReference>
<name>A0A396GNV0_MEDTR</name>
<dbReference type="SUPFAM" id="SSF52047">
    <property type="entry name" value="RNI-like"/>
    <property type="match status" value="1"/>
</dbReference>
<dbReference type="InterPro" id="IPR036047">
    <property type="entry name" value="F-box-like_dom_sf"/>
</dbReference>
<sequence length="378" mass="43208">MAESNSKEEDRISKLPDDVLNNILSCLPTKTAVATGRLSRHWRHLWKHLSVLNFCDNSYDFQGHSKRFRSFALLVNGVLGTFLHTPHTIQKFSLNCAHSFLNDKFRACSVDTWVRTAIGLHPEKLDLNLVSCCSDIQLFKLPLSLFTSTNLVSLSLRGTINLHMQSSTQVTLPSLRNLTIDVYYAEVASVNLLLFGCQNIEILYLKFTTQSLDKLCIPPSLKRLTISIKKLGRTSTKYKQWLLAEPHDLHFQEFRNLVRLELILPWFRFNYLLNLLQECPMLQVLMIQKNKKSSPISGWHPKQIVPDCLVSHLTVIEFKGFRGSPDEVSFVEHVLQKGLVLKTLIISDISLNQSKKYGVLKRLSNVPRASETCQLTFD</sequence>
<protein>
    <submittedName>
        <fullName evidence="2">Putative F-box domain, FBD domain, leucine-rich repeat domain, L domain-containing protein</fullName>
    </submittedName>
</protein>
<evidence type="ECO:0000313" key="2">
    <source>
        <dbReference type="EMBL" id="RHN42088.1"/>
    </source>
</evidence>
<dbReference type="InterPro" id="IPR001810">
    <property type="entry name" value="F-box_dom"/>
</dbReference>
<dbReference type="PROSITE" id="PS50181">
    <property type="entry name" value="FBOX"/>
    <property type="match status" value="1"/>
</dbReference>
<dbReference type="InterPro" id="IPR032675">
    <property type="entry name" value="LRR_dom_sf"/>
</dbReference>
<dbReference type="CDD" id="cd22160">
    <property type="entry name" value="F-box_AtFBL13-like"/>
    <property type="match status" value="1"/>
</dbReference>